<evidence type="ECO:0000256" key="1">
    <source>
        <dbReference type="ARBA" id="ARBA00004429"/>
    </source>
</evidence>
<feature type="transmembrane region" description="Helical" evidence="8">
    <location>
        <begin position="98"/>
        <end position="115"/>
    </location>
</feature>
<feature type="transmembrane region" description="Helical" evidence="8">
    <location>
        <begin position="136"/>
        <end position="157"/>
    </location>
</feature>
<name>A0A3S1DUI8_9BACL</name>
<evidence type="ECO:0000256" key="7">
    <source>
        <dbReference type="ARBA" id="ARBA00023136"/>
    </source>
</evidence>
<dbReference type="InterPro" id="IPR026032">
    <property type="entry name" value="HcaT-like"/>
</dbReference>
<keyword evidence="7 8" id="KW-0472">Membrane</keyword>
<keyword evidence="3" id="KW-1003">Cell membrane</keyword>
<evidence type="ECO:0000256" key="5">
    <source>
        <dbReference type="ARBA" id="ARBA00022692"/>
    </source>
</evidence>
<dbReference type="Gene3D" id="1.20.1250.20">
    <property type="entry name" value="MFS general substrate transporter like domains"/>
    <property type="match status" value="2"/>
</dbReference>
<protein>
    <submittedName>
        <fullName evidence="10">MFS transporter</fullName>
    </submittedName>
</protein>
<dbReference type="PROSITE" id="PS50850">
    <property type="entry name" value="MFS"/>
    <property type="match status" value="1"/>
</dbReference>
<evidence type="ECO:0000259" key="9">
    <source>
        <dbReference type="PROSITE" id="PS50850"/>
    </source>
</evidence>
<dbReference type="InterPro" id="IPR036259">
    <property type="entry name" value="MFS_trans_sf"/>
</dbReference>
<feature type="transmembrane region" description="Helical" evidence="8">
    <location>
        <begin position="269"/>
        <end position="289"/>
    </location>
</feature>
<feature type="transmembrane region" description="Helical" evidence="8">
    <location>
        <begin position="242"/>
        <end position="262"/>
    </location>
</feature>
<evidence type="ECO:0000256" key="8">
    <source>
        <dbReference type="SAM" id="Phobius"/>
    </source>
</evidence>
<keyword evidence="4" id="KW-0997">Cell inner membrane</keyword>
<feature type="transmembrane region" description="Helical" evidence="8">
    <location>
        <begin position="361"/>
        <end position="381"/>
    </location>
</feature>
<keyword evidence="5 8" id="KW-0812">Transmembrane</keyword>
<evidence type="ECO:0000313" key="11">
    <source>
        <dbReference type="Proteomes" id="UP000272464"/>
    </source>
</evidence>
<accession>A0A3S1DUI8</accession>
<evidence type="ECO:0000256" key="3">
    <source>
        <dbReference type="ARBA" id="ARBA00022475"/>
    </source>
</evidence>
<feature type="domain" description="Major facilitator superfamily (MFS) profile" evidence="9">
    <location>
        <begin position="172"/>
        <end position="394"/>
    </location>
</feature>
<dbReference type="AlphaFoldDB" id="A0A3S1DUI8"/>
<dbReference type="OrthoDB" id="1650886at2"/>
<evidence type="ECO:0000256" key="2">
    <source>
        <dbReference type="ARBA" id="ARBA00022448"/>
    </source>
</evidence>
<gene>
    <name evidence="10" type="ORF">EJP77_19160</name>
</gene>
<comment type="caution">
    <text evidence="10">The sequence shown here is derived from an EMBL/GenBank/DDBJ whole genome shotgun (WGS) entry which is preliminary data.</text>
</comment>
<dbReference type="EMBL" id="RZNX01000013">
    <property type="protein sequence ID" value="RUT27953.1"/>
    <property type="molecule type" value="Genomic_DNA"/>
</dbReference>
<feature type="transmembrane region" description="Helical" evidence="8">
    <location>
        <begin position="295"/>
        <end position="317"/>
    </location>
</feature>
<dbReference type="InterPro" id="IPR024989">
    <property type="entry name" value="MFS_assoc_dom"/>
</dbReference>
<dbReference type="PANTHER" id="PTHR23522:SF10">
    <property type="entry name" value="3-PHENYLPROPIONIC ACID TRANSPORTER-RELATED"/>
    <property type="match status" value="1"/>
</dbReference>
<dbReference type="SUPFAM" id="SSF103473">
    <property type="entry name" value="MFS general substrate transporter"/>
    <property type="match status" value="1"/>
</dbReference>
<organism evidence="10 11">
    <name type="scientific">Paenibacillus zeisoli</name>
    <dbReference type="NCBI Taxonomy" id="2496267"/>
    <lineage>
        <taxon>Bacteria</taxon>
        <taxon>Bacillati</taxon>
        <taxon>Bacillota</taxon>
        <taxon>Bacilli</taxon>
        <taxon>Bacillales</taxon>
        <taxon>Paenibacillaceae</taxon>
        <taxon>Paenibacillus</taxon>
    </lineage>
</organism>
<feature type="transmembrane region" description="Helical" evidence="8">
    <location>
        <begin position="48"/>
        <end position="67"/>
    </location>
</feature>
<reference evidence="10 11" key="1">
    <citation type="submission" date="2018-12" db="EMBL/GenBank/DDBJ databases">
        <authorList>
            <person name="Sun L."/>
            <person name="Chen Z."/>
        </authorList>
    </citation>
    <scope>NUCLEOTIDE SEQUENCE [LARGE SCALE GENOMIC DNA]</scope>
    <source>
        <strain evidence="10 11">3-5-3</strain>
    </source>
</reference>
<dbReference type="InterPro" id="IPR020846">
    <property type="entry name" value="MFS_dom"/>
</dbReference>
<comment type="subcellular location">
    <subcellularLocation>
        <location evidence="1">Cell inner membrane</location>
        <topology evidence="1">Multi-pass membrane protein</topology>
    </subcellularLocation>
</comment>
<dbReference type="RefSeq" id="WP_127200873.1">
    <property type="nucleotide sequence ID" value="NZ_RZNX01000013.1"/>
</dbReference>
<dbReference type="GO" id="GO:0005886">
    <property type="term" value="C:plasma membrane"/>
    <property type="evidence" value="ECO:0007669"/>
    <property type="project" value="UniProtKB-SubCell"/>
</dbReference>
<feature type="transmembrane region" description="Helical" evidence="8">
    <location>
        <begin position="329"/>
        <end position="349"/>
    </location>
</feature>
<keyword evidence="2" id="KW-0813">Transport</keyword>
<feature type="transmembrane region" description="Helical" evidence="8">
    <location>
        <begin position="163"/>
        <end position="182"/>
    </location>
</feature>
<sequence>MNTQHQIQRDVNWLRAFTFTVYGISVLVFSFFPLFYRSLGFSNAQIGYLYAIGPMISLFSNLLWSMISDRYRTIKRILILLLIGQLVLSMILSVSGSFLGILIVIMMFYFFYYPIYPLADTMAINTAKEYGKSFTVIRIFGSLGFATFAIVIGYVLTALGTSWTIRISIILTLIALFLTFFIRDQSSSANKMDTSGLWKILRQKELLWFFGCVFCLAIGHRMNDAFLTIAMKEMGSSDNLVGWGVLASSLSEIPVFFLLSIYGDRLKELPLLLFACLMFALRFLLMSLTDSAASVIAIQTLHSVTFGIFFVTAVRYLTRLIPDHYRATGLALFTVMWSSASGLISGTFGGVIYEHLGRKDFYLVAMTFSLVAFLGFASKYLNRISGRKDVGKSI</sequence>
<feature type="transmembrane region" description="Helical" evidence="8">
    <location>
        <begin position="74"/>
        <end position="92"/>
    </location>
</feature>
<keyword evidence="6 8" id="KW-1133">Transmembrane helix</keyword>
<evidence type="ECO:0000313" key="10">
    <source>
        <dbReference type="EMBL" id="RUT27953.1"/>
    </source>
</evidence>
<dbReference type="PIRSF" id="PIRSF004925">
    <property type="entry name" value="HcaT"/>
    <property type="match status" value="1"/>
</dbReference>
<dbReference type="Proteomes" id="UP000272464">
    <property type="component" value="Unassembled WGS sequence"/>
</dbReference>
<proteinExistence type="predicted"/>
<evidence type="ECO:0000256" key="4">
    <source>
        <dbReference type="ARBA" id="ARBA00022519"/>
    </source>
</evidence>
<dbReference type="Pfam" id="PF12832">
    <property type="entry name" value="MFS_1_like"/>
    <property type="match status" value="1"/>
</dbReference>
<dbReference type="GO" id="GO:0030395">
    <property type="term" value="F:lactose binding"/>
    <property type="evidence" value="ECO:0007669"/>
    <property type="project" value="TreeGrafter"/>
</dbReference>
<dbReference type="PANTHER" id="PTHR23522">
    <property type="entry name" value="BLL5896 PROTEIN"/>
    <property type="match status" value="1"/>
</dbReference>
<evidence type="ECO:0000256" key="6">
    <source>
        <dbReference type="ARBA" id="ARBA00022989"/>
    </source>
</evidence>
<dbReference type="GO" id="GO:0015528">
    <property type="term" value="F:lactose:proton symporter activity"/>
    <property type="evidence" value="ECO:0007669"/>
    <property type="project" value="TreeGrafter"/>
</dbReference>
<keyword evidence="11" id="KW-1185">Reference proteome</keyword>
<feature type="transmembrane region" description="Helical" evidence="8">
    <location>
        <begin position="12"/>
        <end position="36"/>
    </location>
</feature>
<feature type="transmembrane region" description="Helical" evidence="8">
    <location>
        <begin position="206"/>
        <end position="222"/>
    </location>
</feature>